<feature type="transmembrane region" description="Helical" evidence="11">
    <location>
        <begin position="337"/>
        <end position="361"/>
    </location>
</feature>
<evidence type="ECO:0000256" key="8">
    <source>
        <dbReference type="ARBA" id="ARBA00022692"/>
    </source>
</evidence>
<dbReference type="InterPro" id="IPR013011">
    <property type="entry name" value="PTS_EIIB_2"/>
</dbReference>
<dbReference type="InterPro" id="IPR050864">
    <property type="entry name" value="Bacterial_PTS_Sugar_Transport"/>
</dbReference>
<gene>
    <name evidence="16" type="ORF">A5889_000026</name>
    <name evidence="15" type="ORF">A5889_000716</name>
</gene>
<evidence type="ECO:0000256" key="11">
    <source>
        <dbReference type="SAM" id="Phobius"/>
    </source>
</evidence>
<feature type="transmembrane region" description="Helical" evidence="11">
    <location>
        <begin position="373"/>
        <end position="400"/>
    </location>
</feature>
<evidence type="ECO:0000256" key="10">
    <source>
        <dbReference type="ARBA" id="ARBA00023136"/>
    </source>
</evidence>
<dbReference type="SUPFAM" id="SSF52794">
    <property type="entry name" value="PTS system IIB component-like"/>
    <property type="match status" value="1"/>
</dbReference>
<dbReference type="GO" id="GO:0009401">
    <property type="term" value="P:phosphoenolpyruvate-dependent sugar phosphotransferase system"/>
    <property type="evidence" value="ECO:0007669"/>
    <property type="project" value="UniProtKB-KW"/>
</dbReference>
<keyword evidence="10 11" id="KW-0472">Membrane</keyword>
<dbReference type="PANTHER" id="PTHR30505">
    <property type="entry name" value="FRUCTOSE-LIKE PERMEASE"/>
    <property type="match status" value="1"/>
</dbReference>
<dbReference type="SUPFAM" id="SSF55804">
    <property type="entry name" value="Phoshotransferase/anion transport protein"/>
    <property type="match status" value="1"/>
</dbReference>
<dbReference type="Pfam" id="PF02378">
    <property type="entry name" value="PTS_EIIC"/>
    <property type="match status" value="1"/>
</dbReference>
<evidence type="ECO:0000256" key="5">
    <source>
        <dbReference type="ARBA" id="ARBA00022597"/>
    </source>
</evidence>
<evidence type="ECO:0000256" key="6">
    <source>
        <dbReference type="ARBA" id="ARBA00022679"/>
    </source>
</evidence>
<dbReference type="NCBIfam" id="NF007293">
    <property type="entry name" value="PRK09765.1"/>
    <property type="match status" value="1"/>
</dbReference>
<dbReference type="AlphaFoldDB" id="A0A200JEQ6"/>
<dbReference type="PROSITE" id="PS51099">
    <property type="entry name" value="PTS_EIIB_TYPE_2"/>
    <property type="match status" value="1"/>
</dbReference>
<dbReference type="Proteomes" id="UP000196151">
    <property type="component" value="Chromosome"/>
</dbReference>
<evidence type="ECO:0000313" key="15">
    <source>
        <dbReference type="EMBL" id="OUZ35240.1"/>
    </source>
</evidence>
<evidence type="ECO:0000256" key="1">
    <source>
        <dbReference type="ARBA" id="ARBA00004429"/>
    </source>
</evidence>
<evidence type="ECO:0000313" key="17">
    <source>
        <dbReference type="Proteomes" id="UP000196151"/>
    </source>
</evidence>
<feature type="transmembrane region" description="Helical" evidence="11">
    <location>
        <begin position="458"/>
        <end position="476"/>
    </location>
</feature>
<dbReference type="NCBIfam" id="TIGR00829">
    <property type="entry name" value="FRU"/>
    <property type="match status" value="1"/>
</dbReference>
<feature type="transmembrane region" description="Helical" evidence="11">
    <location>
        <begin position="301"/>
        <end position="325"/>
    </location>
</feature>
<dbReference type="RefSeq" id="WP_087639858.1">
    <property type="nucleotide sequence ID" value="NZ_CP147246.1"/>
</dbReference>
<evidence type="ECO:0000256" key="3">
    <source>
        <dbReference type="ARBA" id="ARBA00022475"/>
    </source>
</evidence>
<dbReference type="NCBIfam" id="TIGR01427">
    <property type="entry name" value="PTS_IIC_fructo"/>
    <property type="match status" value="1"/>
</dbReference>
<keyword evidence="3" id="KW-1003">Cell membrane</keyword>
<keyword evidence="2" id="KW-0813">Transport</keyword>
<dbReference type="InterPro" id="IPR016152">
    <property type="entry name" value="PTrfase/Anion_transptr"/>
</dbReference>
<dbReference type="GO" id="GO:0090563">
    <property type="term" value="F:protein-phosphocysteine-sugar phosphotransferase activity"/>
    <property type="evidence" value="ECO:0007669"/>
    <property type="project" value="TreeGrafter"/>
</dbReference>
<dbReference type="InterPro" id="IPR004715">
    <property type="entry name" value="PTS_IIA_fruc"/>
</dbReference>
<dbReference type="InterPro" id="IPR003353">
    <property type="entry name" value="PTS_IIB_fruc"/>
</dbReference>
<dbReference type="GO" id="GO:0005351">
    <property type="term" value="F:carbohydrate:proton symporter activity"/>
    <property type="evidence" value="ECO:0007669"/>
    <property type="project" value="InterPro"/>
</dbReference>
<dbReference type="InterPro" id="IPR036095">
    <property type="entry name" value="PTS_EIIB-like_sf"/>
</dbReference>
<proteinExistence type="predicted"/>
<dbReference type="Gene3D" id="3.40.930.10">
    <property type="entry name" value="Mannitol-specific EII, Chain A"/>
    <property type="match status" value="1"/>
</dbReference>
<dbReference type="GO" id="GO:0005886">
    <property type="term" value="C:plasma membrane"/>
    <property type="evidence" value="ECO:0007669"/>
    <property type="project" value="UniProtKB-SubCell"/>
</dbReference>
<evidence type="ECO:0000313" key="16">
    <source>
        <dbReference type="EMBL" id="WYJ92547.1"/>
    </source>
</evidence>
<dbReference type="Gene3D" id="3.40.50.2300">
    <property type="match status" value="1"/>
</dbReference>
<dbReference type="EMBL" id="NIBQ01000001">
    <property type="protein sequence ID" value="OUZ35240.1"/>
    <property type="molecule type" value="Genomic_DNA"/>
</dbReference>
<keyword evidence="4" id="KW-0597">Phosphoprotein</keyword>
<reference evidence="15" key="1">
    <citation type="submission" date="2017-05" db="EMBL/GenBank/DDBJ databases">
        <title>The Genome Sequence of Enterococcus sp. 9D6_DIV0238.</title>
        <authorList>
            <consortium name="The Broad Institute Genomics Platform"/>
            <consortium name="The Broad Institute Genomic Center for Infectious Diseases"/>
            <person name="Earl A."/>
            <person name="Manson A."/>
            <person name="Schwartman J."/>
            <person name="Gilmore M."/>
            <person name="Abouelleil A."/>
            <person name="Cao P."/>
            <person name="Chapman S."/>
            <person name="Cusick C."/>
            <person name="Shea T."/>
            <person name="Young S."/>
            <person name="Neafsey D."/>
            <person name="Nusbaum C."/>
            <person name="Birren B."/>
        </authorList>
    </citation>
    <scope>NUCLEOTIDE SEQUENCE [LARGE SCALE GENOMIC DNA]</scope>
    <source>
        <strain evidence="15">9D6_DIV0238</strain>
    </source>
</reference>
<keyword evidence="6" id="KW-0808">Transferase</keyword>
<evidence type="ECO:0000256" key="9">
    <source>
        <dbReference type="ARBA" id="ARBA00022989"/>
    </source>
</evidence>
<dbReference type="GO" id="GO:0022877">
    <property type="term" value="F:protein-N(PI)-phosphohistidine-fructose phosphotransferase system transporter activity"/>
    <property type="evidence" value="ECO:0007669"/>
    <property type="project" value="InterPro"/>
</dbReference>
<name>A0A200JEQ6_9ENTE</name>
<dbReference type="PROSITE" id="PS51094">
    <property type="entry name" value="PTS_EIIA_TYPE_2"/>
    <property type="match status" value="1"/>
</dbReference>
<evidence type="ECO:0000259" key="14">
    <source>
        <dbReference type="PROSITE" id="PS51104"/>
    </source>
</evidence>
<keyword evidence="8 11" id="KW-0812">Transmembrane</keyword>
<keyword evidence="9 11" id="KW-1133">Transmembrane helix</keyword>
<feature type="transmembrane region" description="Helical" evidence="11">
    <location>
        <begin position="412"/>
        <end position="438"/>
    </location>
</feature>
<dbReference type="PANTHER" id="PTHR30505:SF28">
    <property type="entry name" value="PTS SYSTEM 2-O-ALPHA-MANNOSYL-D-GLYCERATE-SPECIFIC EIIABC COMPONENT"/>
    <property type="match status" value="1"/>
</dbReference>
<dbReference type="PROSITE" id="PS51104">
    <property type="entry name" value="PTS_EIIC_TYPE_2"/>
    <property type="match status" value="1"/>
</dbReference>
<evidence type="ECO:0000259" key="12">
    <source>
        <dbReference type="PROSITE" id="PS51094"/>
    </source>
</evidence>
<dbReference type="Pfam" id="PF02302">
    <property type="entry name" value="PTS_IIB"/>
    <property type="match status" value="1"/>
</dbReference>
<dbReference type="InterPro" id="IPR003352">
    <property type="entry name" value="PTS_EIIC"/>
</dbReference>
<evidence type="ECO:0000256" key="4">
    <source>
        <dbReference type="ARBA" id="ARBA00022553"/>
    </source>
</evidence>
<feature type="transmembrane region" description="Helical" evidence="11">
    <location>
        <begin position="560"/>
        <end position="581"/>
    </location>
</feature>
<dbReference type="CDD" id="cd05569">
    <property type="entry name" value="PTS_IIB_fructose"/>
    <property type="match status" value="1"/>
</dbReference>
<dbReference type="InterPro" id="IPR002178">
    <property type="entry name" value="PTS_EIIA_type-2_dom"/>
</dbReference>
<organism evidence="15">
    <name type="scientific">Candidatus Enterococcus dunnyi</name>
    <dbReference type="NCBI Taxonomy" id="1834192"/>
    <lineage>
        <taxon>Bacteria</taxon>
        <taxon>Bacillati</taxon>
        <taxon>Bacillota</taxon>
        <taxon>Bacilli</taxon>
        <taxon>Lactobacillales</taxon>
        <taxon>Enterococcaceae</taxon>
        <taxon>Enterococcus</taxon>
    </lineage>
</organism>
<keyword evidence="5" id="KW-0762">Sugar transport</keyword>
<dbReference type="CDD" id="cd00211">
    <property type="entry name" value="PTS_IIA_fru"/>
    <property type="match status" value="1"/>
</dbReference>
<dbReference type="Pfam" id="PF00359">
    <property type="entry name" value="PTS_EIIA_2"/>
    <property type="match status" value="1"/>
</dbReference>
<feature type="domain" description="PTS EIIB type-2" evidence="13">
    <location>
        <begin position="166"/>
        <end position="262"/>
    </location>
</feature>
<dbReference type="EMBL" id="CP147246">
    <property type="protein sequence ID" value="WYJ92547.1"/>
    <property type="molecule type" value="Genomic_DNA"/>
</dbReference>
<feature type="transmembrane region" description="Helical" evidence="11">
    <location>
        <begin position="601"/>
        <end position="624"/>
    </location>
</feature>
<feature type="domain" description="PTS EIIA type-2" evidence="12">
    <location>
        <begin position="5"/>
        <end position="152"/>
    </location>
</feature>
<reference evidence="16" key="2">
    <citation type="submission" date="2017-05" db="EMBL/GenBank/DDBJ databases">
        <authorList>
            <consortium name="The Broad Institute Genomics Platform"/>
            <consortium name="The Broad Institute Genomic Center for Infectious Diseases"/>
            <person name="Earl A."/>
            <person name="Manson A."/>
            <person name="Schwartman J."/>
            <person name="Gilmore M."/>
            <person name="Abouelleil A."/>
            <person name="Cao P."/>
            <person name="Chapman S."/>
            <person name="Cusick C."/>
            <person name="Shea T."/>
            <person name="Young S."/>
            <person name="Neafsey D."/>
            <person name="Nusbaum C."/>
            <person name="Birren B."/>
        </authorList>
    </citation>
    <scope>NUCLEOTIDE SEQUENCE</scope>
    <source>
        <strain evidence="16">9D6_DIV0238</strain>
    </source>
</reference>
<dbReference type="InterPro" id="IPR006327">
    <property type="entry name" value="PTS_IIC_fruc"/>
</dbReference>
<evidence type="ECO:0000256" key="7">
    <source>
        <dbReference type="ARBA" id="ARBA00022683"/>
    </source>
</evidence>
<keyword evidence="17" id="KW-1185">Reference proteome</keyword>
<reference evidence="16" key="3">
    <citation type="submission" date="2024-03" db="EMBL/GenBank/DDBJ databases">
        <title>The Genome Sequence of Enterococcus sp. DIV0238c.</title>
        <authorList>
            <consortium name="The Broad Institute Genomics Platform"/>
            <consortium name="The Broad Institute Microbial Omics Core"/>
            <consortium name="The Broad Institute Genomic Center for Infectious Diseases"/>
            <person name="Earl A."/>
            <person name="Manson A."/>
            <person name="Gilmore M."/>
            <person name="Schwartman J."/>
            <person name="Shea T."/>
            <person name="Abouelleil A."/>
            <person name="Cao P."/>
            <person name="Chapman S."/>
            <person name="Cusick C."/>
            <person name="Young S."/>
            <person name="Neafsey D."/>
            <person name="Nusbaum C."/>
            <person name="Birren B."/>
        </authorList>
    </citation>
    <scope>NUCLEOTIDE SEQUENCE</scope>
    <source>
        <strain evidence="16">9D6_DIV0238</strain>
    </source>
</reference>
<dbReference type="OrthoDB" id="9782569at2"/>
<accession>A0A200JEQ6</accession>
<feature type="domain" description="PTS EIIC type-2" evidence="14">
    <location>
        <begin position="291"/>
        <end position="620"/>
    </location>
</feature>
<comment type="subcellular location">
    <subcellularLocation>
        <location evidence="1">Cell inner membrane</location>
        <topology evidence="1">Multi-pass membrane protein</topology>
    </subcellularLocation>
</comment>
<protein>
    <submittedName>
        <fullName evidence="16">PTS system, 2-O-a-mannosyl-D-glycerate-specific IIA component</fullName>
    </submittedName>
</protein>
<sequence>MNLAHATSEALIFLEASFKTREEVFEFMTKKLYEQGKVSDPKQFLAAVQAREALSVTGFENGLAIPHGKSSVVKEASFAILRLKEPLADYPSLDPANQVSLIFMLAIPEAEAGSTHLDILAKLAGRLSDSDYLEQFKRAETASKILTLLDEPDETVTVPQGDKGLILGITACAAGIAHTYMAAEAITKAANRLGYQARVEKQGAKGMEDRIKAKEVNEAVGIILAHDVSLKGMERFAKLPKVDTTVAEPIKHPDEVVQRLLDKAENYVPSGDDVADFDDTDEQEKSIGQQIKDAILTGISYIIPIIIAGGMISTVAVLITQLFGLQEMAAAEGSWLFLLKGLGGGLLGSLMIPVLAGYMAYSIADKPGLTPGFAGGLAAMTINSGFLGGMLAGLLAGFLMNWMKKNIQAKGVFSGFVTFWVYPVIGSLVVGVVMLFLIGKPVAAINNGLIGWLDTLQGTNALLLGAVLGAMVSFDLGGPVNKAAYAFCIAAMSNGNFIPYCTFASVKMVSAFSLSAACLLKKNLFTEQEREIGNQTWLLGLAGITEGAIPFAMGDPIRVIGSFIGGSIITGAIVAYTGLGLNVPGAGIFSMFLLEGDYSSVMGAFIWLGAAILGAAVSTILLIVTRQHKLRKQANR</sequence>
<dbReference type="NCBIfam" id="TIGR00848">
    <property type="entry name" value="fruA"/>
    <property type="match status" value="1"/>
</dbReference>
<dbReference type="InterPro" id="IPR003501">
    <property type="entry name" value="PTS_EIIB_2/3"/>
</dbReference>
<evidence type="ECO:0000259" key="13">
    <source>
        <dbReference type="PROSITE" id="PS51099"/>
    </source>
</evidence>
<dbReference type="InterPro" id="IPR013014">
    <property type="entry name" value="PTS_EIIC_2"/>
</dbReference>
<evidence type="ECO:0000256" key="2">
    <source>
        <dbReference type="ARBA" id="ARBA00022448"/>
    </source>
</evidence>
<keyword evidence="7" id="KW-0598">Phosphotransferase system</keyword>